<organism evidence="1 2">
    <name type="scientific">Rangifer tarandus platyrhynchus</name>
    <name type="common">Svalbard reindeer</name>
    <dbReference type="NCBI Taxonomy" id="3082113"/>
    <lineage>
        <taxon>Eukaryota</taxon>
        <taxon>Metazoa</taxon>
        <taxon>Chordata</taxon>
        <taxon>Craniata</taxon>
        <taxon>Vertebrata</taxon>
        <taxon>Euteleostomi</taxon>
        <taxon>Mammalia</taxon>
        <taxon>Eutheria</taxon>
        <taxon>Laurasiatheria</taxon>
        <taxon>Artiodactyla</taxon>
        <taxon>Ruminantia</taxon>
        <taxon>Pecora</taxon>
        <taxon>Cervidae</taxon>
        <taxon>Odocoileinae</taxon>
        <taxon>Rangifer</taxon>
    </lineage>
</organism>
<dbReference type="Proteomes" id="UP001162501">
    <property type="component" value="Chromosome 2"/>
</dbReference>
<sequence length="100" mass="10634">MDRVKGRRRGNGEARDEEWSARSPTLCGRALNGWRSVAPGSRGSQPQVRGALLRRSGRAGQTCTLLPPHRLATLPATPLAVAVLLKPPRGKGGTAATRES</sequence>
<dbReference type="EMBL" id="OX596086">
    <property type="protein sequence ID" value="CAM9889007.1"/>
    <property type="molecule type" value="Genomic_DNA"/>
</dbReference>
<reference evidence="1" key="1">
    <citation type="submission" date="2023-05" db="EMBL/GenBank/DDBJ databases">
        <authorList>
            <consortium name="ELIXIR-Norway"/>
        </authorList>
    </citation>
    <scope>NUCLEOTIDE SEQUENCE</scope>
</reference>
<protein>
    <submittedName>
        <fullName evidence="1">Uncharacterized protein</fullName>
    </submittedName>
</protein>
<name>A0AC59YQB2_RANTA</name>
<gene>
    <name evidence="1" type="ORF">MRATA1EN22A_LOCUS8903</name>
</gene>
<evidence type="ECO:0000313" key="2">
    <source>
        <dbReference type="Proteomes" id="UP001162501"/>
    </source>
</evidence>
<proteinExistence type="predicted"/>
<accession>A0AC59YQB2</accession>
<reference evidence="1" key="2">
    <citation type="submission" date="2025-03" db="EMBL/GenBank/DDBJ databases">
        <authorList>
            <consortium name="ELIXIR-Norway"/>
            <consortium name="Elixir Norway"/>
        </authorList>
    </citation>
    <scope>NUCLEOTIDE SEQUENCE</scope>
</reference>
<evidence type="ECO:0000313" key="1">
    <source>
        <dbReference type="EMBL" id="CAM9889007.1"/>
    </source>
</evidence>